<feature type="compositionally biased region" description="Basic and acidic residues" evidence="1">
    <location>
        <begin position="384"/>
        <end position="401"/>
    </location>
</feature>
<dbReference type="EMBL" id="JABEYC010000128">
    <property type="protein sequence ID" value="KAF4982302.1"/>
    <property type="molecule type" value="Genomic_DNA"/>
</dbReference>
<reference evidence="3" key="2">
    <citation type="submission" date="2020-05" db="EMBL/GenBank/DDBJ databases">
        <authorList>
            <person name="Kim H.-S."/>
            <person name="Proctor R.H."/>
            <person name="Brown D.W."/>
        </authorList>
    </citation>
    <scope>NUCLEOTIDE SEQUENCE</scope>
    <source>
        <strain evidence="3">NRRL 22465</strain>
    </source>
</reference>
<dbReference type="OrthoDB" id="94039at2759"/>
<reference evidence="3" key="1">
    <citation type="journal article" date="2020" name="BMC Genomics">
        <title>Correction to: Identification and distribution of gene clusters required for synthesis of sphingolipid metabolism inhibitors in diverse species of the filamentous fungus Fusarium.</title>
        <authorList>
            <person name="Kim H.S."/>
            <person name="Lohmar J.M."/>
            <person name="Busman M."/>
            <person name="Brown D.W."/>
            <person name="Naumann T.A."/>
            <person name="Divon H.H."/>
            <person name="Lysoe E."/>
            <person name="Uhlig S."/>
            <person name="Proctor R.H."/>
        </authorList>
    </citation>
    <scope>NUCLEOTIDE SEQUENCE</scope>
    <source>
        <strain evidence="3">NRRL 22465</strain>
    </source>
</reference>
<sequence>MSRIFNIKEHTIEASHIREYARATSHSQDEKLWLHVKQYTPKDNPHPQKGDVTLIGGHANGFPKELYEPLWEEFYHAAKSRNIRIRSIYFADAAWQGQSGIINQDALGNDPGWLDYARDILHMINTFRPPPPIMGMGHSFGANALTNVALLHPRLLTSLVLLDPVISHYASTPQANGSGPAGISTYRREVWPSRQEAAASFNRSPFYKSWDPRVLERWLDYGIRNVPGEQAVTLTTTKHQEVFTFLRPSWDAYDAKGKALVRPELVPDLNPSLNDRWPTYPLYRPEGANTVTRLPNVRPSVLYVFGGQSDISLPEIQAEKMALTGSGVGGSGGEAKGRVKKVVGDKNGHLIPMENPSFCASAAAEWIEAEIERWWVDERAYEEWTRKSKEDKTTISDEYKRYVGNPKGRGSRDKAKAKI</sequence>
<dbReference type="Proteomes" id="UP000635477">
    <property type="component" value="Unassembled WGS sequence"/>
</dbReference>
<dbReference type="AlphaFoldDB" id="A0A8H4XNY9"/>
<feature type="compositionally biased region" description="Basic and acidic residues" evidence="1">
    <location>
        <begin position="410"/>
        <end position="419"/>
    </location>
</feature>
<dbReference type="Pfam" id="PF12697">
    <property type="entry name" value="Abhydrolase_6"/>
    <property type="match status" value="1"/>
</dbReference>
<name>A0A8H4XNY9_9HYPO</name>
<dbReference type="InterPro" id="IPR029058">
    <property type="entry name" value="AB_hydrolase_fold"/>
</dbReference>
<dbReference type="SUPFAM" id="SSF53474">
    <property type="entry name" value="alpha/beta-Hydrolases"/>
    <property type="match status" value="1"/>
</dbReference>
<proteinExistence type="predicted"/>
<evidence type="ECO:0000313" key="4">
    <source>
        <dbReference type="Proteomes" id="UP000635477"/>
    </source>
</evidence>
<feature type="domain" description="AB hydrolase-1" evidence="2">
    <location>
        <begin position="82"/>
        <end position="360"/>
    </location>
</feature>
<comment type="caution">
    <text evidence="3">The sequence shown here is derived from an EMBL/GenBank/DDBJ whole genome shotgun (WGS) entry which is preliminary data.</text>
</comment>
<feature type="region of interest" description="Disordered" evidence="1">
    <location>
        <begin position="384"/>
        <end position="419"/>
    </location>
</feature>
<dbReference type="InterPro" id="IPR000073">
    <property type="entry name" value="AB_hydrolase_1"/>
</dbReference>
<dbReference type="Gene3D" id="3.40.50.1820">
    <property type="entry name" value="alpha/beta hydrolase"/>
    <property type="match status" value="1"/>
</dbReference>
<evidence type="ECO:0000256" key="1">
    <source>
        <dbReference type="SAM" id="MobiDB-lite"/>
    </source>
</evidence>
<evidence type="ECO:0000259" key="2">
    <source>
        <dbReference type="Pfam" id="PF12697"/>
    </source>
</evidence>
<keyword evidence="4" id="KW-1185">Reference proteome</keyword>
<evidence type="ECO:0000313" key="3">
    <source>
        <dbReference type="EMBL" id="KAF4982302.1"/>
    </source>
</evidence>
<accession>A0A8H4XNY9</accession>
<gene>
    <name evidence="3" type="ORF">FZEAL_2051</name>
</gene>
<protein>
    <recommendedName>
        <fullName evidence="2">AB hydrolase-1 domain-containing protein</fullName>
    </recommendedName>
</protein>
<organism evidence="3 4">
    <name type="scientific">Fusarium zealandicum</name>
    <dbReference type="NCBI Taxonomy" id="1053134"/>
    <lineage>
        <taxon>Eukaryota</taxon>
        <taxon>Fungi</taxon>
        <taxon>Dikarya</taxon>
        <taxon>Ascomycota</taxon>
        <taxon>Pezizomycotina</taxon>
        <taxon>Sordariomycetes</taxon>
        <taxon>Hypocreomycetidae</taxon>
        <taxon>Hypocreales</taxon>
        <taxon>Nectriaceae</taxon>
        <taxon>Fusarium</taxon>
        <taxon>Fusarium staphyleae species complex</taxon>
    </lineage>
</organism>